<gene>
    <name evidence="10" type="ORF">SAMN02745724_02759</name>
</gene>
<comment type="similarity">
    <text evidence="2">Belongs to the ABC transporter superfamily.</text>
</comment>
<dbReference type="STRING" id="1123010.SAMN02745724_02759"/>
<dbReference type="AlphaFoldDB" id="A0A1I1MM60"/>
<dbReference type="PANTHER" id="PTHR43776:SF4">
    <property type="entry name" value="PUTRESCINE EXPORT SYSTEM ATP-BINDING PROTEIN SAPF"/>
    <property type="match status" value="1"/>
</dbReference>
<dbReference type="GO" id="GO:0005524">
    <property type="term" value="F:ATP binding"/>
    <property type="evidence" value="ECO:0007669"/>
    <property type="project" value="UniProtKB-KW"/>
</dbReference>
<proteinExistence type="inferred from homology"/>
<evidence type="ECO:0000313" key="11">
    <source>
        <dbReference type="Proteomes" id="UP000198862"/>
    </source>
</evidence>
<keyword evidence="3" id="KW-0813">Transport</keyword>
<dbReference type="Proteomes" id="UP000198862">
    <property type="component" value="Unassembled WGS sequence"/>
</dbReference>
<dbReference type="GO" id="GO:0005886">
    <property type="term" value="C:plasma membrane"/>
    <property type="evidence" value="ECO:0007669"/>
    <property type="project" value="UniProtKB-SubCell"/>
</dbReference>
<dbReference type="InterPro" id="IPR003439">
    <property type="entry name" value="ABC_transporter-like_ATP-bd"/>
</dbReference>
<dbReference type="CDD" id="cd03257">
    <property type="entry name" value="ABC_NikE_OppD_transporters"/>
    <property type="match status" value="1"/>
</dbReference>
<evidence type="ECO:0000259" key="9">
    <source>
        <dbReference type="PROSITE" id="PS50893"/>
    </source>
</evidence>
<keyword evidence="5" id="KW-0997">Cell inner membrane</keyword>
<dbReference type="Pfam" id="PF00005">
    <property type="entry name" value="ABC_tran"/>
    <property type="match status" value="1"/>
</dbReference>
<organism evidence="10 11">
    <name type="scientific">Pseudoalteromonas denitrificans DSM 6059</name>
    <dbReference type="NCBI Taxonomy" id="1123010"/>
    <lineage>
        <taxon>Bacteria</taxon>
        <taxon>Pseudomonadati</taxon>
        <taxon>Pseudomonadota</taxon>
        <taxon>Gammaproteobacteria</taxon>
        <taxon>Alteromonadales</taxon>
        <taxon>Pseudoalteromonadaceae</taxon>
        <taxon>Pseudoalteromonas</taxon>
    </lineage>
</organism>
<dbReference type="RefSeq" id="WP_091984893.1">
    <property type="nucleotide sequence ID" value="NZ_FOLO01000020.1"/>
</dbReference>
<evidence type="ECO:0000256" key="1">
    <source>
        <dbReference type="ARBA" id="ARBA00004417"/>
    </source>
</evidence>
<dbReference type="OrthoDB" id="9784450at2"/>
<evidence type="ECO:0000256" key="8">
    <source>
        <dbReference type="ARBA" id="ARBA00023136"/>
    </source>
</evidence>
<feature type="domain" description="ABC transporter" evidence="9">
    <location>
        <begin position="5"/>
        <end position="251"/>
    </location>
</feature>
<accession>A0A1I1MM60</accession>
<dbReference type="SUPFAM" id="SSF52540">
    <property type="entry name" value="P-loop containing nucleoside triphosphate hydrolases"/>
    <property type="match status" value="1"/>
</dbReference>
<dbReference type="Gene3D" id="3.40.50.300">
    <property type="entry name" value="P-loop containing nucleotide triphosphate hydrolases"/>
    <property type="match status" value="1"/>
</dbReference>
<name>A0A1I1MM60_9GAMM</name>
<sequence>MQPILKVQALSKTFKIRDRFFLRKKFKVLEDISFCLSKGETIAIIGETGSGKSTLAKILAGAEVSQKGQILLEGKVIEDDGKRKTSCRDIRLIFQDASKSLNPGITIGKTLNEILLMNTHYDAAQRQESIKNNLLKVGLLAEHQDYYPHMFSGGQLQRIALARALILEPKVLVLDEALSSLDPSVRAQTVNLLLKLQQETGLSYVLITHHLSLVKHMSDQTLVLDQGKVIEAGKTQALFIKHKSKITQRLLNC</sequence>
<dbReference type="PROSITE" id="PS00211">
    <property type="entry name" value="ABC_TRANSPORTER_1"/>
    <property type="match status" value="1"/>
</dbReference>
<evidence type="ECO:0000256" key="5">
    <source>
        <dbReference type="ARBA" id="ARBA00022519"/>
    </source>
</evidence>
<evidence type="ECO:0000256" key="6">
    <source>
        <dbReference type="ARBA" id="ARBA00022741"/>
    </source>
</evidence>
<dbReference type="InterPro" id="IPR003593">
    <property type="entry name" value="AAA+_ATPase"/>
</dbReference>
<dbReference type="GO" id="GO:0016887">
    <property type="term" value="F:ATP hydrolysis activity"/>
    <property type="evidence" value="ECO:0007669"/>
    <property type="project" value="InterPro"/>
</dbReference>
<keyword evidence="7 10" id="KW-0067">ATP-binding</keyword>
<keyword evidence="11" id="KW-1185">Reference proteome</keyword>
<keyword evidence="4" id="KW-1003">Cell membrane</keyword>
<evidence type="ECO:0000313" key="10">
    <source>
        <dbReference type="EMBL" id="SFC86499.1"/>
    </source>
</evidence>
<dbReference type="InterPro" id="IPR027417">
    <property type="entry name" value="P-loop_NTPase"/>
</dbReference>
<evidence type="ECO:0000256" key="2">
    <source>
        <dbReference type="ARBA" id="ARBA00005417"/>
    </source>
</evidence>
<evidence type="ECO:0000256" key="4">
    <source>
        <dbReference type="ARBA" id="ARBA00022475"/>
    </source>
</evidence>
<dbReference type="GO" id="GO:0055085">
    <property type="term" value="P:transmembrane transport"/>
    <property type="evidence" value="ECO:0007669"/>
    <property type="project" value="UniProtKB-ARBA"/>
</dbReference>
<evidence type="ECO:0000256" key="3">
    <source>
        <dbReference type="ARBA" id="ARBA00022448"/>
    </source>
</evidence>
<dbReference type="InterPro" id="IPR017871">
    <property type="entry name" value="ABC_transporter-like_CS"/>
</dbReference>
<keyword evidence="6" id="KW-0547">Nucleotide-binding</keyword>
<dbReference type="PANTHER" id="PTHR43776">
    <property type="entry name" value="TRANSPORT ATP-BINDING PROTEIN"/>
    <property type="match status" value="1"/>
</dbReference>
<dbReference type="EMBL" id="FOLO01000020">
    <property type="protein sequence ID" value="SFC86499.1"/>
    <property type="molecule type" value="Genomic_DNA"/>
</dbReference>
<protein>
    <submittedName>
        <fullName evidence="10">Cationic peptide transport system ATP-binding protein</fullName>
    </submittedName>
</protein>
<comment type="subcellular location">
    <subcellularLocation>
        <location evidence="1">Cell inner membrane</location>
        <topology evidence="1">Peripheral membrane protein</topology>
    </subcellularLocation>
</comment>
<reference evidence="10 11" key="1">
    <citation type="submission" date="2016-10" db="EMBL/GenBank/DDBJ databases">
        <authorList>
            <person name="de Groot N.N."/>
        </authorList>
    </citation>
    <scope>NUCLEOTIDE SEQUENCE [LARGE SCALE GENOMIC DNA]</scope>
    <source>
        <strain evidence="10 11">DSM 6059</strain>
    </source>
</reference>
<dbReference type="SMART" id="SM00382">
    <property type="entry name" value="AAA"/>
    <property type="match status" value="1"/>
</dbReference>
<dbReference type="InterPro" id="IPR050319">
    <property type="entry name" value="ABC_transp_ATP-bind"/>
</dbReference>
<keyword evidence="8" id="KW-0472">Membrane</keyword>
<dbReference type="PROSITE" id="PS50893">
    <property type="entry name" value="ABC_TRANSPORTER_2"/>
    <property type="match status" value="1"/>
</dbReference>
<evidence type="ECO:0000256" key="7">
    <source>
        <dbReference type="ARBA" id="ARBA00022840"/>
    </source>
</evidence>